<reference evidence="3" key="3">
    <citation type="submission" date="2024-09" db="EMBL/GenBank/DDBJ databases">
        <authorList>
            <person name="Sun Q."/>
            <person name="Mori K."/>
        </authorList>
    </citation>
    <scope>NUCLEOTIDE SEQUENCE</scope>
    <source>
        <strain evidence="3">NBRC 111756</strain>
    </source>
</reference>
<proteinExistence type="predicted"/>
<dbReference type="RefSeq" id="WP_379913596.1">
    <property type="nucleotide sequence ID" value="NZ_JBHSWE010000002.1"/>
</dbReference>
<accession>A0ABW2AB45</accession>
<dbReference type="EMBL" id="JBHSWE010000002">
    <property type="protein sequence ID" value="MFC6674016.1"/>
    <property type="molecule type" value="Genomic_DNA"/>
</dbReference>
<dbReference type="EMBL" id="JBHSWE010000002">
    <property type="protein sequence ID" value="MFC6674349.1"/>
    <property type="molecule type" value="Genomic_DNA"/>
</dbReference>
<gene>
    <name evidence="2" type="ORF">ACFQDL_30935</name>
    <name evidence="3" type="ORF">ACFQDL_32680</name>
</gene>
<keyword evidence="4" id="KW-1185">Reference proteome</keyword>
<comment type="caution">
    <text evidence="3">The sequence shown here is derived from an EMBL/GenBank/DDBJ whole genome shotgun (WGS) entry which is preliminary data.</text>
</comment>
<protein>
    <submittedName>
        <fullName evidence="3">Uncharacterized protein</fullName>
    </submittedName>
</protein>
<evidence type="ECO:0000313" key="4">
    <source>
        <dbReference type="Proteomes" id="UP001596422"/>
    </source>
</evidence>
<name>A0ABW2AB45_9GAMM</name>
<evidence type="ECO:0000256" key="1">
    <source>
        <dbReference type="SAM" id="MobiDB-lite"/>
    </source>
</evidence>
<feature type="compositionally biased region" description="Basic and acidic residues" evidence="1">
    <location>
        <begin position="302"/>
        <end position="322"/>
    </location>
</feature>
<evidence type="ECO:0000313" key="2">
    <source>
        <dbReference type="EMBL" id="MFC6674016.1"/>
    </source>
</evidence>
<reference evidence="3" key="1">
    <citation type="journal article" date="2014" name="Int. J. Syst. Evol. Microbiol.">
        <title>Complete genome of a new Firmicutes species belonging to the dominant human colonic microbiota ('Ruminococcus bicirculans') reveals two chromosomes and a selective capacity to utilize plant glucans.</title>
        <authorList>
            <consortium name="NISC Comparative Sequencing Program"/>
            <person name="Wegmann U."/>
            <person name="Louis P."/>
            <person name="Goesmann A."/>
            <person name="Henrissat B."/>
            <person name="Duncan S.H."/>
            <person name="Flint H.J."/>
        </authorList>
    </citation>
    <scope>NUCLEOTIDE SEQUENCE</scope>
    <source>
        <strain evidence="3">NBRC 111756</strain>
    </source>
</reference>
<organism evidence="3 4">
    <name type="scientific">Marinobacterium aestuariivivens</name>
    <dbReference type="NCBI Taxonomy" id="1698799"/>
    <lineage>
        <taxon>Bacteria</taxon>
        <taxon>Pseudomonadati</taxon>
        <taxon>Pseudomonadota</taxon>
        <taxon>Gammaproteobacteria</taxon>
        <taxon>Oceanospirillales</taxon>
        <taxon>Oceanospirillaceae</taxon>
        <taxon>Marinobacterium</taxon>
    </lineage>
</organism>
<sequence length="322" mass="36399">MRRVEDTIKEAELIASSPEAVAAYLKERGSRLSADELAEEGDEEFEKSLLDRENTLIELALARHCRHSDTAKTLFFKEPTEMALRLSVLSNRVIGRDDLGMFPRILFDHDGQLASYLGTASDQELLALFENPKLEDDFLQGFLEGGAYWQAISERQRLIALVALSTNDRMKTPYDDSYMDGFAEYNSYEKVFGAAWKLAATAPVSRQWASVLSKLYYQVFPEAHSIDKPLELAARWFPQDEESSKRESEHNERGYLSDYQGVRKGLAKLALSKDPYLLGVNAIGERGCGVPGRRLRFHRPVPRPDPDGLRGERRARPPTDAP</sequence>
<dbReference type="Proteomes" id="UP001596422">
    <property type="component" value="Unassembled WGS sequence"/>
</dbReference>
<reference evidence="4" key="2">
    <citation type="journal article" date="2019" name="Int. J. Syst. Evol. Microbiol.">
        <title>The Global Catalogue of Microorganisms (GCM) 10K type strain sequencing project: providing services to taxonomists for standard genome sequencing and annotation.</title>
        <authorList>
            <consortium name="The Broad Institute Genomics Platform"/>
            <consortium name="The Broad Institute Genome Sequencing Center for Infectious Disease"/>
            <person name="Wu L."/>
            <person name="Ma J."/>
        </authorList>
    </citation>
    <scope>NUCLEOTIDE SEQUENCE [LARGE SCALE GENOMIC DNA]</scope>
    <source>
        <strain evidence="4">NBRC 111756</strain>
    </source>
</reference>
<evidence type="ECO:0000313" key="3">
    <source>
        <dbReference type="EMBL" id="MFC6674349.1"/>
    </source>
</evidence>
<feature type="region of interest" description="Disordered" evidence="1">
    <location>
        <begin position="286"/>
        <end position="322"/>
    </location>
</feature>